<evidence type="ECO:0000256" key="1">
    <source>
        <dbReference type="ARBA" id="ARBA00005336"/>
    </source>
</evidence>
<dbReference type="Proteomes" id="UP000031938">
    <property type="component" value="Unassembled WGS sequence"/>
</dbReference>
<dbReference type="Pfam" id="PF00933">
    <property type="entry name" value="Glyco_hydro_3"/>
    <property type="match status" value="1"/>
</dbReference>
<dbReference type="GO" id="GO:0009254">
    <property type="term" value="P:peptidoglycan turnover"/>
    <property type="evidence" value="ECO:0007669"/>
    <property type="project" value="TreeGrafter"/>
</dbReference>
<proteinExistence type="inferred from homology"/>
<dbReference type="SUPFAM" id="SSF51445">
    <property type="entry name" value="(Trans)glycosidases"/>
    <property type="match status" value="1"/>
</dbReference>
<dbReference type="RefSeq" id="WP_041086764.1">
    <property type="nucleotide sequence ID" value="NZ_JXRP01000009.1"/>
</dbReference>
<dbReference type="EC" id="3.2.1.21" evidence="5"/>
<evidence type="ECO:0000313" key="5">
    <source>
        <dbReference type="EMBL" id="KIL49548.1"/>
    </source>
</evidence>
<dbReference type="PANTHER" id="PTHR30480">
    <property type="entry name" value="BETA-HEXOSAMINIDASE-RELATED"/>
    <property type="match status" value="1"/>
</dbReference>
<dbReference type="InterPro" id="IPR036881">
    <property type="entry name" value="Glyco_hydro_3_C_sf"/>
</dbReference>
<name>A0A0C2W053_9BACL</name>
<keyword evidence="3 5" id="KW-0326">Glycosidase</keyword>
<dbReference type="GO" id="GO:0008422">
    <property type="term" value="F:beta-glucosidase activity"/>
    <property type="evidence" value="ECO:0007669"/>
    <property type="project" value="UniProtKB-EC"/>
</dbReference>
<evidence type="ECO:0000256" key="3">
    <source>
        <dbReference type="ARBA" id="ARBA00023295"/>
    </source>
</evidence>
<dbReference type="InterPro" id="IPR001764">
    <property type="entry name" value="Glyco_hydro_3_N"/>
</dbReference>
<dbReference type="AlphaFoldDB" id="A0A0C2W053"/>
<dbReference type="Gene3D" id="3.40.50.1700">
    <property type="entry name" value="Glycoside hydrolase family 3 C-terminal domain"/>
    <property type="match status" value="1"/>
</dbReference>
<reference evidence="5 6" key="1">
    <citation type="submission" date="2015-01" db="EMBL/GenBank/DDBJ databases">
        <title>Genome sequencing of Jeotgalibacillus soli.</title>
        <authorList>
            <person name="Goh K.M."/>
            <person name="Chan K.-G."/>
            <person name="Yaakop A.S."/>
            <person name="Ee R."/>
            <person name="Gan H.M."/>
            <person name="Chan C.S."/>
        </authorList>
    </citation>
    <scope>NUCLEOTIDE SEQUENCE [LARGE SCALE GENOMIC DNA]</scope>
    <source>
        <strain evidence="5 6">P9</strain>
    </source>
</reference>
<sequence length="528" mass="58327">MNLKQRIGRLFVVGFDGTQATPEIIDMIHTYHVGAVILFGRNIGTPEELLKLTHSLQREAKSAGYDHPLLICTDQENGAVRRLSEGTTIVPGSMLIGATNNPQYAYKAGFLTGKELKALGINWNLAPVADINNNPRNPVIGVRSYGEDASQVASFVEQSMKGMQAGGVQTTLKHFPGHGDTSVDSHLDLPVISHDLERLHQIELVPFKQCIESGADAIMTAHVYFPALEKTLNKPATFSKAVVTELLREKLGFNGVVTTDCMEMEAVKNGIGTVAGAVEAIKAGIDFVMISHSYHIQKEAIEHVVKAVEEGEISHSRIQQSIQRIAEMAKKYSSFDEIFEVDELPAYVGSSEHRTQMKSIYNQGITLLGSSVTKKLNKDERILIIFPENKYTSIVEDRRYSTEAFVHLLKKDHPLTMGLELKTPIQKEDIECVVSESEKFDRIIVLTLNAHTDIRQQQMLEALLEGHPKVDAVVLRNPYDAALLYKAHQVICTYEYTEMTYETVIGSLTGDMKLGGVLPVTVEGVNAG</sequence>
<keyword evidence="6" id="KW-1185">Reference proteome</keyword>
<dbReference type="Gene3D" id="3.20.20.300">
    <property type="entry name" value="Glycoside hydrolase, family 3, N-terminal domain"/>
    <property type="match status" value="1"/>
</dbReference>
<dbReference type="PANTHER" id="PTHR30480:SF16">
    <property type="entry name" value="GLYCOSIDE HYDROLASE FAMILY 3 DOMAIN PROTEIN"/>
    <property type="match status" value="1"/>
</dbReference>
<dbReference type="STRING" id="889306.KP78_10160"/>
<gene>
    <name evidence="5" type="ORF">KP78_10160</name>
</gene>
<keyword evidence="2 5" id="KW-0378">Hydrolase</keyword>
<dbReference type="OrthoDB" id="9805821at2"/>
<evidence type="ECO:0000259" key="4">
    <source>
        <dbReference type="Pfam" id="PF00933"/>
    </source>
</evidence>
<dbReference type="InterPro" id="IPR036962">
    <property type="entry name" value="Glyco_hydro_3_N_sf"/>
</dbReference>
<evidence type="ECO:0000256" key="2">
    <source>
        <dbReference type="ARBA" id="ARBA00022801"/>
    </source>
</evidence>
<comment type="similarity">
    <text evidence="1">Belongs to the glycosyl hydrolase 3 family.</text>
</comment>
<evidence type="ECO:0000313" key="6">
    <source>
        <dbReference type="Proteomes" id="UP000031938"/>
    </source>
</evidence>
<comment type="caution">
    <text evidence="5">The sequence shown here is derived from an EMBL/GenBank/DDBJ whole genome shotgun (WGS) entry which is preliminary data.</text>
</comment>
<dbReference type="InterPro" id="IPR050226">
    <property type="entry name" value="NagZ_Beta-hexosaminidase"/>
</dbReference>
<feature type="domain" description="Glycoside hydrolase family 3 N-terminal" evidence="4">
    <location>
        <begin position="3"/>
        <end position="327"/>
    </location>
</feature>
<accession>A0A0C2W053</accession>
<organism evidence="5 6">
    <name type="scientific">Jeotgalibacillus soli</name>
    <dbReference type="NCBI Taxonomy" id="889306"/>
    <lineage>
        <taxon>Bacteria</taxon>
        <taxon>Bacillati</taxon>
        <taxon>Bacillota</taxon>
        <taxon>Bacilli</taxon>
        <taxon>Bacillales</taxon>
        <taxon>Caryophanaceae</taxon>
        <taxon>Jeotgalibacillus</taxon>
    </lineage>
</organism>
<dbReference type="NCBIfam" id="NF003740">
    <property type="entry name" value="PRK05337.1"/>
    <property type="match status" value="1"/>
</dbReference>
<dbReference type="GO" id="GO:0005975">
    <property type="term" value="P:carbohydrate metabolic process"/>
    <property type="evidence" value="ECO:0007669"/>
    <property type="project" value="InterPro"/>
</dbReference>
<dbReference type="EMBL" id="JXRP01000009">
    <property type="protein sequence ID" value="KIL49548.1"/>
    <property type="molecule type" value="Genomic_DNA"/>
</dbReference>
<dbReference type="InterPro" id="IPR017853">
    <property type="entry name" value="GH"/>
</dbReference>
<dbReference type="PATRIC" id="fig|889306.3.peg.1021"/>
<protein>
    <submittedName>
        <fullName evidence="5">Beta-N-acetylhexosaminidase</fullName>
        <ecNumber evidence="5">3.2.1.21</ecNumber>
    </submittedName>
</protein>